<dbReference type="Pfam" id="PF00768">
    <property type="entry name" value="Peptidase_S11"/>
    <property type="match status" value="1"/>
</dbReference>
<feature type="domain" description="Peptidase S11 D-Ala-D-Ala carboxypeptidase A C-terminal" evidence="17">
    <location>
        <begin position="339"/>
        <end position="388"/>
    </location>
</feature>
<evidence type="ECO:0000259" key="16">
    <source>
        <dbReference type="Pfam" id="PF00768"/>
    </source>
</evidence>
<evidence type="ECO:0000256" key="11">
    <source>
        <dbReference type="ARBA" id="ARBA00023316"/>
    </source>
</evidence>
<evidence type="ECO:0000256" key="5">
    <source>
        <dbReference type="ARBA" id="ARBA00022645"/>
    </source>
</evidence>
<dbReference type="SUPFAM" id="SSF56601">
    <property type="entry name" value="beta-lactamase/transpeptidase-like"/>
    <property type="match status" value="1"/>
</dbReference>
<dbReference type="InterPro" id="IPR001967">
    <property type="entry name" value="Peptidase_S11_N"/>
</dbReference>
<keyword evidence="9" id="KW-0133">Cell shape</keyword>
<comment type="catalytic activity">
    <reaction evidence="12">
        <text>Preferential cleavage: (Ac)2-L-Lys-D-Ala-|-D-Ala. Also transpeptidation of peptidyl-alanyl moieties that are N-acyl substituents of D-alanine.</text>
        <dbReference type="EC" id="3.4.16.4"/>
    </reaction>
</comment>
<keyword evidence="6" id="KW-0645">Protease</keyword>
<evidence type="ECO:0000256" key="9">
    <source>
        <dbReference type="ARBA" id="ARBA00022960"/>
    </source>
</evidence>
<dbReference type="PRINTS" id="PR00725">
    <property type="entry name" value="DADACBPTASE1"/>
</dbReference>
<gene>
    <name evidence="18" type="ORF">IAB63_03470</name>
</gene>
<dbReference type="InterPro" id="IPR012338">
    <property type="entry name" value="Beta-lactam/transpept-like"/>
</dbReference>
<dbReference type="Gene3D" id="3.40.710.10">
    <property type="entry name" value="DD-peptidase/beta-lactamase superfamily"/>
    <property type="match status" value="1"/>
</dbReference>
<name>A0A9D1HGS0_9FIRM</name>
<feature type="domain" description="Peptidase S11 D-alanyl-D-alanine carboxypeptidase A N-terminal" evidence="16">
    <location>
        <begin position="51"/>
        <end position="275"/>
    </location>
</feature>
<dbReference type="EC" id="3.4.16.4" evidence="4"/>
<dbReference type="Gene3D" id="2.60.410.10">
    <property type="entry name" value="D-Ala-D-Ala carboxypeptidase, C-terminal domain"/>
    <property type="match status" value="1"/>
</dbReference>
<protein>
    <recommendedName>
        <fullName evidence="4">serine-type D-Ala-D-Ala carboxypeptidase</fullName>
        <ecNumber evidence="4">3.4.16.4</ecNumber>
    </recommendedName>
</protein>
<dbReference type="Proteomes" id="UP000824164">
    <property type="component" value="Unassembled WGS sequence"/>
</dbReference>
<evidence type="ECO:0000256" key="6">
    <source>
        <dbReference type="ARBA" id="ARBA00022670"/>
    </source>
</evidence>
<organism evidence="18 19">
    <name type="scientific">Candidatus Onthocola gallistercoris</name>
    <dbReference type="NCBI Taxonomy" id="2840876"/>
    <lineage>
        <taxon>Bacteria</taxon>
        <taxon>Bacillati</taxon>
        <taxon>Bacillota</taxon>
        <taxon>Bacilli</taxon>
        <taxon>Candidatus Onthocola</taxon>
    </lineage>
</organism>
<dbReference type="InterPro" id="IPR018044">
    <property type="entry name" value="Peptidase_S11"/>
</dbReference>
<keyword evidence="5 18" id="KW-0121">Carboxypeptidase</keyword>
<dbReference type="Pfam" id="PF07943">
    <property type="entry name" value="PBP5_C"/>
    <property type="match status" value="1"/>
</dbReference>
<dbReference type="EMBL" id="DVLT01000024">
    <property type="protein sequence ID" value="HIU02295.1"/>
    <property type="molecule type" value="Genomic_DNA"/>
</dbReference>
<comment type="pathway">
    <text evidence="2">Cell wall biogenesis; peptidoglycan biosynthesis.</text>
</comment>
<dbReference type="SUPFAM" id="SSF69189">
    <property type="entry name" value="Penicillin-binding protein associated domain"/>
    <property type="match status" value="1"/>
</dbReference>
<evidence type="ECO:0000313" key="18">
    <source>
        <dbReference type="EMBL" id="HIU02295.1"/>
    </source>
</evidence>
<keyword evidence="7" id="KW-0732">Signal</keyword>
<reference evidence="18" key="1">
    <citation type="submission" date="2020-10" db="EMBL/GenBank/DDBJ databases">
        <authorList>
            <person name="Gilroy R."/>
        </authorList>
    </citation>
    <scope>NUCLEOTIDE SEQUENCE</scope>
    <source>
        <strain evidence="18">CHK187-14744</strain>
    </source>
</reference>
<comment type="function">
    <text evidence="1">Removes C-terminal D-alanyl residues from sugar-peptide cell wall precursors.</text>
</comment>
<sequence length="407" mass="44431">MRKSSFIWAAVLCILIGAVSGKCYVYGAVLPSYFSDSIVLTESSIEEGEETAGPESLHAQAAALVDGDTGRLLWGKNEADPMAMASTTKIMTCMIALEYGNMDDLVTFSDYAASMPEVKMGAASGETFRLEDLLYAMMLESHNDVAVAIAEHVGGSVEGFAELMNQKAKELGCVQTCFVTPNGLDAAGHQTTAAELGRIAAYAAKDETFRKIIGTRSYDFSNTEGKNYHADNADAFLDQMEGAFGIKTGFTGEAGYCFVGALEDNGRTFISVVLGSGWPPNKNYKWEDTRKLMEYGLEAYTLVHVGEDNMPLGQMAVTNGVEDKTTIYGATKARDYLLGKNDIFQISVVKDSVSLTAPLSKDEPVGWVYYKIDQKVVEQFPIYAESDCAEKTFDNSLWEICQKWLKN</sequence>
<evidence type="ECO:0000259" key="17">
    <source>
        <dbReference type="Pfam" id="PF07943"/>
    </source>
</evidence>
<dbReference type="AlphaFoldDB" id="A0A9D1HGS0"/>
<evidence type="ECO:0000256" key="7">
    <source>
        <dbReference type="ARBA" id="ARBA00022729"/>
    </source>
</evidence>
<evidence type="ECO:0000256" key="8">
    <source>
        <dbReference type="ARBA" id="ARBA00022801"/>
    </source>
</evidence>
<evidence type="ECO:0000313" key="19">
    <source>
        <dbReference type="Proteomes" id="UP000824164"/>
    </source>
</evidence>
<evidence type="ECO:0000256" key="4">
    <source>
        <dbReference type="ARBA" id="ARBA00012448"/>
    </source>
</evidence>
<evidence type="ECO:0000256" key="12">
    <source>
        <dbReference type="ARBA" id="ARBA00034000"/>
    </source>
</evidence>
<feature type="active site" description="Proton acceptor" evidence="13">
    <location>
        <position position="89"/>
    </location>
</feature>
<evidence type="ECO:0000256" key="14">
    <source>
        <dbReference type="PIRSR" id="PIRSR618044-2"/>
    </source>
</evidence>
<keyword evidence="10" id="KW-0573">Peptidoglycan synthesis</keyword>
<reference evidence="18" key="2">
    <citation type="journal article" date="2021" name="PeerJ">
        <title>Extensive microbial diversity within the chicken gut microbiome revealed by metagenomics and culture.</title>
        <authorList>
            <person name="Gilroy R."/>
            <person name="Ravi A."/>
            <person name="Getino M."/>
            <person name="Pursley I."/>
            <person name="Horton D.L."/>
            <person name="Alikhan N.F."/>
            <person name="Baker D."/>
            <person name="Gharbi K."/>
            <person name="Hall N."/>
            <person name="Watson M."/>
            <person name="Adriaenssens E.M."/>
            <person name="Foster-Nyarko E."/>
            <person name="Jarju S."/>
            <person name="Secka A."/>
            <person name="Antonio M."/>
            <person name="Oren A."/>
            <person name="Chaudhuri R.R."/>
            <person name="La Ragione R."/>
            <person name="Hildebrand F."/>
            <person name="Pallen M.J."/>
        </authorList>
    </citation>
    <scope>NUCLEOTIDE SEQUENCE</scope>
    <source>
        <strain evidence="18">CHK187-14744</strain>
    </source>
</reference>
<dbReference type="GO" id="GO:0009002">
    <property type="term" value="F:serine-type D-Ala-D-Ala carboxypeptidase activity"/>
    <property type="evidence" value="ECO:0007669"/>
    <property type="project" value="UniProtKB-EC"/>
</dbReference>
<accession>A0A9D1HGS0</accession>
<dbReference type="PANTHER" id="PTHR21581:SF33">
    <property type="entry name" value="D-ALANYL-D-ALANINE CARBOXYPEPTIDASE DACB"/>
    <property type="match status" value="1"/>
</dbReference>
<dbReference type="GO" id="GO:0071555">
    <property type="term" value="P:cell wall organization"/>
    <property type="evidence" value="ECO:0007669"/>
    <property type="project" value="UniProtKB-KW"/>
</dbReference>
<dbReference type="GO" id="GO:0009252">
    <property type="term" value="P:peptidoglycan biosynthetic process"/>
    <property type="evidence" value="ECO:0007669"/>
    <property type="project" value="UniProtKB-KW"/>
</dbReference>
<dbReference type="GO" id="GO:0008360">
    <property type="term" value="P:regulation of cell shape"/>
    <property type="evidence" value="ECO:0007669"/>
    <property type="project" value="UniProtKB-KW"/>
</dbReference>
<feature type="binding site" evidence="14">
    <location>
        <position position="247"/>
    </location>
    <ligand>
        <name>substrate</name>
    </ligand>
</feature>
<keyword evidence="11" id="KW-0961">Cell wall biogenesis/degradation</keyword>
<evidence type="ECO:0000256" key="13">
    <source>
        <dbReference type="PIRSR" id="PIRSR618044-1"/>
    </source>
</evidence>
<comment type="similarity">
    <text evidence="3 15">Belongs to the peptidase S11 family.</text>
</comment>
<feature type="active site" description="Acyl-ester intermediate" evidence="13">
    <location>
        <position position="86"/>
    </location>
</feature>
<dbReference type="InterPro" id="IPR015956">
    <property type="entry name" value="Peniciliin-bd_prot_C_sf"/>
</dbReference>
<dbReference type="PANTHER" id="PTHR21581">
    <property type="entry name" value="D-ALANYL-D-ALANINE CARBOXYPEPTIDASE"/>
    <property type="match status" value="1"/>
</dbReference>
<dbReference type="InterPro" id="IPR012907">
    <property type="entry name" value="Peptidase_S11_C"/>
</dbReference>
<evidence type="ECO:0000256" key="10">
    <source>
        <dbReference type="ARBA" id="ARBA00022984"/>
    </source>
</evidence>
<proteinExistence type="inferred from homology"/>
<evidence type="ECO:0000256" key="3">
    <source>
        <dbReference type="ARBA" id="ARBA00007164"/>
    </source>
</evidence>
<keyword evidence="8" id="KW-0378">Hydrolase</keyword>
<feature type="active site" evidence="13">
    <location>
        <position position="141"/>
    </location>
</feature>
<evidence type="ECO:0000256" key="15">
    <source>
        <dbReference type="RuleBase" id="RU004016"/>
    </source>
</evidence>
<comment type="caution">
    <text evidence="18">The sequence shown here is derived from an EMBL/GenBank/DDBJ whole genome shotgun (WGS) entry which is preliminary data.</text>
</comment>
<evidence type="ECO:0000256" key="1">
    <source>
        <dbReference type="ARBA" id="ARBA00003217"/>
    </source>
</evidence>
<dbReference type="GO" id="GO:0006508">
    <property type="term" value="P:proteolysis"/>
    <property type="evidence" value="ECO:0007669"/>
    <property type="project" value="UniProtKB-KW"/>
</dbReference>
<evidence type="ECO:0000256" key="2">
    <source>
        <dbReference type="ARBA" id="ARBA00004752"/>
    </source>
</evidence>
<dbReference type="InterPro" id="IPR037167">
    <property type="entry name" value="Peptidase_S11_C_sf"/>
</dbReference>